<keyword evidence="4" id="KW-1185">Reference proteome</keyword>
<feature type="compositionally biased region" description="Basic and acidic residues" evidence="1">
    <location>
        <begin position="244"/>
        <end position="253"/>
    </location>
</feature>
<evidence type="ECO:0000256" key="2">
    <source>
        <dbReference type="SAM" id="Phobius"/>
    </source>
</evidence>
<feature type="compositionally biased region" description="Basic and acidic residues" evidence="1">
    <location>
        <begin position="228"/>
        <end position="237"/>
    </location>
</feature>
<evidence type="ECO:0000256" key="1">
    <source>
        <dbReference type="SAM" id="MobiDB-lite"/>
    </source>
</evidence>
<name>A0A8H9GRF8_9DEIO</name>
<dbReference type="AlphaFoldDB" id="A0A8H9GRF8"/>
<dbReference type="Proteomes" id="UP000600547">
    <property type="component" value="Unassembled WGS sequence"/>
</dbReference>
<keyword evidence="2" id="KW-1133">Transmembrane helix</keyword>
<gene>
    <name evidence="3" type="ORF">GCM10008956_17370</name>
</gene>
<keyword evidence="2" id="KW-0472">Membrane</keyword>
<organism evidence="3 4">
    <name type="scientific">Deinococcus arenae</name>
    <dbReference type="NCBI Taxonomy" id="1452751"/>
    <lineage>
        <taxon>Bacteria</taxon>
        <taxon>Thermotogati</taxon>
        <taxon>Deinococcota</taxon>
        <taxon>Deinococci</taxon>
        <taxon>Deinococcales</taxon>
        <taxon>Deinococcaceae</taxon>
        <taxon>Deinococcus</taxon>
    </lineage>
</organism>
<dbReference type="EMBL" id="BMQG01000004">
    <property type="protein sequence ID" value="GGM41511.1"/>
    <property type="molecule type" value="Genomic_DNA"/>
</dbReference>
<reference evidence="4" key="1">
    <citation type="journal article" date="2019" name="Int. J. Syst. Evol. Microbiol.">
        <title>The Global Catalogue of Microorganisms (GCM) 10K type strain sequencing project: providing services to taxonomists for standard genome sequencing and annotation.</title>
        <authorList>
            <consortium name="The Broad Institute Genomics Platform"/>
            <consortium name="The Broad Institute Genome Sequencing Center for Infectious Disease"/>
            <person name="Wu L."/>
            <person name="Ma J."/>
        </authorList>
    </citation>
    <scope>NUCLEOTIDE SEQUENCE [LARGE SCALE GENOMIC DNA]</scope>
    <source>
        <strain evidence="4">JCM 31047</strain>
    </source>
</reference>
<feature type="transmembrane region" description="Helical" evidence="2">
    <location>
        <begin position="90"/>
        <end position="110"/>
    </location>
</feature>
<feature type="transmembrane region" description="Helical" evidence="2">
    <location>
        <begin position="59"/>
        <end position="84"/>
    </location>
</feature>
<feature type="region of interest" description="Disordered" evidence="1">
    <location>
        <begin position="23"/>
        <end position="43"/>
    </location>
</feature>
<accession>A0A8H9GRF8</accession>
<evidence type="ECO:0000313" key="3">
    <source>
        <dbReference type="EMBL" id="GGM41511.1"/>
    </source>
</evidence>
<dbReference type="RefSeq" id="WP_110831031.1">
    <property type="nucleotide sequence ID" value="NZ_BMQG01000004.1"/>
</dbReference>
<protein>
    <submittedName>
        <fullName evidence="3">Uncharacterized protein</fullName>
    </submittedName>
</protein>
<keyword evidence="2" id="KW-0812">Transmembrane</keyword>
<sequence length="253" mass="27613">MTRSRTILRGSVRAARDLLSPSAAHTPLHPADPWRLQPGSDPRAALAHGRTQARRFAGIGLLAALTLTALSFLGTLAVLLGIGVASGSDVAGWLLGVTLLLSLAVIGWSVRRARRLLRAPAPDTVTLHAAPPDEQDLLRTLRQHERALPAPTLPAFLGAVTATRDALRATAQASTLTRDVFDARQAAREDLPRILDTYQTAAPQGRDDRELTRQLRLIEERMARIAREQAEAQRRDQQAGTTYLRDKYTPPQD</sequence>
<proteinExistence type="predicted"/>
<comment type="caution">
    <text evidence="3">The sequence shown here is derived from an EMBL/GenBank/DDBJ whole genome shotgun (WGS) entry which is preliminary data.</text>
</comment>
<feature type="region of interest" description="Disordered" evidence="1">
    <location>
        <begin position="228"/>
        <end position="253"/>
    </location>
</feature>
<evidence type="ECO:0000313" key="4">
    <source>
        <dbReference type="Proteomes" id="UP000600547"/>
    </source>
</evidence>